<dbReference type="InterPro" id="IPR042184">
    <property type="entry name" value="YqeY/Aim41_N"/>
</dbReference>
<name>A0A955DZD6_UNCKA</name>
<dbReference type="AlphaFoldDB" id="A0A955DZD6"/>
<evidence type="ECO:0000313" key="2">
    <source>
        <dbReference type="Proteomes" id="UP000714817"/>
    </source>
</evidence>
<dbReference type="InterPro" id="IPR003789">
    <property type="entry name" value="Asn/Gln_tRNA_amidoTrase-B-like"/>
</dbReference>
<dbReference type="PANTHER" id="PTHR28055:SF1">
    <property type="entry name" value="ALTERED INHERITANCE OF MITOCHONDRIA PROTEIN 41, MITOCHONDRIAL"/>
    <property type="match status" value="1"/>
</dbReference>
<dbReference type="GO" id="GO:0016884">
    <property type="term" value="F:carbon-nitrogen ligase activity, with glutamine as amido-N-donor"/>
    <property type="evidence" value="ECO:0007669"/>
    <property type="project" value="InterPro"/>
</dbReference>
<dbReference type="Gene3D" id="1.10.1510.10">
    <property type="entry name" value="Uncharacterised protein YqeY/AIM41 PF09424, N-terminal domain"/>
    <property type="match status" value="1"/>
</dbReference>
<organism evidence="1 2">
    <name type="scientific">candidate division WWE3 bacterium</name>
    <dbReference type="NCBI Taxonomy" id="2053526"/>
    <lineage>
        <taxon>Bacteria</taxon>
        <taxon>Katanobacteria</taxon>
    </lineage>
</organism>
<dbReference type="InterPro" id="IPR019004">
    <property type="entry name" value="YqeY/Aim41"/>
</dbReference>
<dbReference type="PANTHER" id="PTHR28055">
    <property type="entry name" value="ALTERED INHERITANCE OF MITOCHONDRIA PROTEIN 41, MITOCHONDRIAL"/>
    <property type="match status" value="1"/>
</dbReference>
<evidence type="ECO:0000313" key="1">
    <source>
        <dbReference type="EMBL" id="MCA9301971.1"/>
    </source>
</evidence>
<dbReference type="SUPFAM" id="SSF89095">
    <property type="entry name" value="GatB/YqeY motif"/>
    <property type="match status" value="1"/>
</dbReference>
<accession>A0A955DZD6</accession>
<dbReference type="EMBL" id="JAGQNY010000004">
    <property type="protein sequence ID" value="MCA9301971.1"/>
    <property type="molecule type" value="Genomic_DNA"/>
</dbReference>
<protein>
    <submittedName>
        <fullName evidence="1">GatB/YqeY domain-containing protein</fullName>
    </submittedName>
</protein>
<sequence length="91" mass="10673">MKEAMKSKDSFKLSVIRFLLAQIKNKEIELRSEDRSLEESDAVSVLKKQIKQRNQSIELYSKGNRHDLVEKEKLELEVLNAYYEKFAPAVE</sequence>
<comment type="caution">
    <text evidence="1">The sequence shown here is derived from an EMBL/GenBank/DDBJ whole genome shotgun (WGS) entry which is preliminary data.</text>
</comment>
<dbReference type="Proteomes" id="UP000714817">
    <property type="component" value="Unassembled WGS sequence"/>
</dbReference>
<gene>
    <name evidence="1" type="ORF">KDA10_01205</name>
</gene>
<dbReference type="Pfam" id="PF09424">
    <property type="entry name" value="YqeY"/>
    <property type="match status" value="1"/>
</dbReference>
<reference evidence="1" key="1">
    <citation type="submission" date="2020-04" db="EMBL/GenBank/DDBJ databases">
        <authorList>
            <person name="Zhang T."/>
        </authorList>
    </citation>
    <scope>NUCLEOTIDE SEQUENCE</scope>
    <source>
        <strain evidence="1">HKST-UBA80</strain>
    </source>
</reference>
<proteinExistence type="predicted"/>
<reference evidence="1" key="2">
    <citation type="journal article" date="2021" name="Microbiome">
        <title>Successional dynamics and alternative stable states in a saline activated sludge microbial community over 9 years.</title>
        <authorList>
            <person name="Wang Y."/>
            <person name="Ye J."/>
            <person name="Ju F."/>
            <person name="Liu L."/>
            <person name="Boyd J.A."/>
            <person name="Deng Y."/>
            <person name="Parks D.H."/>
            <person name="Jiang X."/>
            <person name="Yin X."/>
            <person name="Woodcroft B.J."/>
            <person name="Tyson G.W."/>
            <person name="Hugenholtz P."/>
            <person name="Polz M.F."/>
            <person name="Zhang T."/>
        </authorList>
    </citation>
    <scope>NUCLEOTIDE SEQUENCE</scope>
    <source>
        <strain evidence="1">HKST-UBA80</strain>
    </source>
</reference>